<organism evidence="2 3">
    <name type="scientific">Arthrobacter phage Wayne</name>
    <dbReference type="NCBI Taxonomy" id="1772322"/>
    <lineage>
        <taxon>Viruses</taxon>
        <taxon>Duplodnaviria</taxon>
        <taxon>Heunggongvirae</taxon>
        <taxon>Uroviricota</taxon>
        <taxon>Caudoviricetes</taxon>
        <taxon>Korravirus</taxon>
        <taxon>Korravirus wayne</taxon>
    </lineage>
</organism>
<protein>
    <submittedName>
        <fullName evidence="2">Uncharacterized protein</fullName>
    </submittedName>
</protein>
<reference evidence="2" key="1">
    <citation type="submission" date="2017-04" db="EMBL/GenBank/DDBJ databases">
        <authorList>
            <person name="Jacobs-Sera D."/>
            <person name="Guerrero C.A."/>
            <person name="Garlena R.A."/>
            <person name="Russell D.A."/>
            <person name="Pope W.H."/>
            <person name="Hatfull G.F."/>
        </authorList>
    </citation>
    <scope>NUCLEOTIDE SEQUENCE [LARGE SCALE GENOMIC DNA]</scope>
</reference>
<gene>
    <name evidence="2" type="primary">59</name>
    <name evidence="2" type="ORF">PBI_WAYNE_59</name>
</gene>
<evidence type="ECO:0000256" key="1">
    <source>
        <dbReference type="SAM" id="MobiDB-lite"/>
    </source>
</evidence>
<dbReference type="Proteomes" id="UP000225197">
    <property type="component" value="Segment"/>
</dbReference>
<keyword evidence="3" id="KW-1185">Reference proteome</keyword>
<dbReference type="RefSeq" id="YP_009602985.1">
    <property type="nucleotide sequence ID" value="NC_041946.1"/>
</dbReference>
<dbReference type="OrthoDB" id="37708at10239"/>
<evidence type="ECO:0000313" key="2">
    <source>
        <dbReference type="EMBL" id="ALY10783.1"/>
    </source>
</evidence>
<evidence type="ECO:0000313" key="3">
    <source>
        <dbReference type="Proteomes" id="UP000225197"/>
    </source>
</evidence>
<feature type="region of interest" description="Disordered" evidence="1">
    <location>
        <begin position="1"/>
        <end position="30"/>
    </location>
</feature>
<dbReference type="EMBL" id="KU160672">
    <property type="protein sequence ID" value="ALY10783.1"/>
    <property type="molecule type" value="Genomic_DNA"/>
</dbReference>
<sequence length="108" mass="11742">MAPYGSGPRRPGGDSWSKDPPGFESGPLLVPRSRIGSLMRTIEVHTLVRVTDSSKAKPEGFRVGAEYILPTDGLESGLVESATRKEIERMITESSAMVFLEAESRYSA</sequence>
<accession>A0A0U4IQN3</accession>
<dbReference type="GeneID" id="40078853"/>
<dbReference type="KEGG" id="vg:40078853"/>
<name>A0A0U4IQN3_9CAUD</name>
<proteinExistence type="predicted"/>